<dbReference type="EMBL" id="MFMD01000002">
    <property type="protein sequence ID" value="OGG76612.1"/>
    <property type="molecule type" value="Genomic_DNA"/>
</dbReference>
<organism evidence="6 7">
    <name type="scientific">Candidatus Kaiserbacteria bacterium RIFCSPLOWO2_01_FULL_55_19</name>
    <dbReference type="NCBI Taxonomy" id="1798516"/>
    <lineage>
        <taxon>Bacteria</taxon>
        <taxon>Candidatus Kaiseribacteriota</taxon>
    </lineage>
</organism>
<name>A0A1F6ET17_9BACT</name>
<dbReference type="InterPro" id="IPR014721">
    <property type="entry name" value="Ribsml_uS5_D2-typ_fold_subgr"/>
</dbReference>
<dbReference type="Pfam" id="PF00825">
    <property type="entry name" value="Ribonuclease_P"/>
    <property type="match status" value="1"/>
</dbReference>
<comment type="caution">
    <text evidence="6">The sequence shown here is derived from an EMBL/GenBank/DDBJ whole genome shotgun (WGS) entry which is preliminary data.</text>
</comment>
<dbReference type="STRING" id="1798516.A2950_02390"/>
<accession>A0A1F6ET17</accession>
<evidence type="ECO:0000256" key="5">
    <source>
        <dbReference type="ARBA" id="ARBA00022884"/>
    </source>
</evidence>
<dbReference type="AlphaFoldDB" id="A0A1F6ET17"/>
<keyword evidence="4" id="KW-0378">Hydrolase</keyword>
<sequence>MFPAAIKNGRRLSSPNFSAVVSTEARGYAVVVPKKVARLSVTRHRIKRRVLSALRTLSLPPALIIFPKASASSVSYEDTQAELKRLLS</sequence>
<evidence type="ECO:0000313" key="6">
    <source>
        <dbReference type="EMBL" id="OGG76612.1"/>
    </source>
</evidence>
<dbReference type="SUPFAM" id="SSF54211">
    <property type="entry name" value="Ribosomal protein S5 domain 2-like"/>
    <property type="match status" value="1"/>
</dbReference>
<keyword evidence="1" id="KW-0819">tRNA processing</keyword>
<proteinExistence type="predicted"/>
<evidence type="ECO:0000256" key="2">
    <source>
        <dbReference type="ARBA" id="ARBA00022722"/>
    </source>
</evidence>
<keyword evidence="2" id="KW-0540">Nuclease</keyword>
<evidence type="ECO:0000256" key="4">
    <source>
        <dbReference type="ARBA" id="ARBA00022801"/>
    </source>
</evidence>
<dbReference type="GO" id="GO:0004526">
    <property type="term" value="F:ribonuclease P activity"/>
    <property type="evidence" value="ECO:0007669"/>
    <property type="project" value="InterPro"/>
</dbReference>
<keyword evidence="5" id="KW-0694">RNA-binding</keyword>
<dbReference type="Gene3D" id="3.30.230.10">
    <property type="match status" value="1"/>
</dbReference>
<dbReference type="Proteomes" id="UP000176714">
    <property type="component" value="Unassembled WGS sequence"/>
</dbReference>
<reference evidence="6 7" key="1">
    <citation type="journal article" date="2016" name="Nat. Commun.">
        <title>Thousands of microbial genomes shed light on interconnected biogeochemical processes in an aquifer system.</title>
        <authorList>
            <person name="Anantharaman K."/>
            <person name="Brown C.T."/>
            <person name="Hug L.A."/>
            <person name="Sharon I."/>
            <person name="Castelle C.J."/>
            <person name="Probst A.J."/>
            <person name="Thomas B.C."/>
            <person name="Singh A."/>
            <person name="Wilkins M.J."/>
            <person name="Karaoz U."/>
            <person name="Brodie E.L."/>
            <person name="Williams K.H."/>
            <person name="Hubbard S.S."/>
            <person name="Banfield J.F."/>
        </authorList>
    </citation>
    <scope>NUCLEOTIDE SEQUENCE [LARGE SCALE GENOMIC DNA]</scope>
</reference>
<protein>
    <submittedName>
        <fullName evidence="6">Uncharacterized protein</fullName>
    </submittedName>
</protein>
<dbReference type="InterPro" id="IPR020568">
    <property type="entry name" value="Ribosomal_Su5_D2-typ_SF"/>
</dbReference>
<evidence type="ECO:0000256" key="3">
    <source>
        <dbReference type="ARBA" id="ARBA00022759"/>
    </source>
</evidence>
<evidence type="ECO:0000313" key="7">
    <source>
        <dbReference type="Proteomes" id="UP000176714"/>
    </source>
</evidence>
<evidence type="ECO:0000256" key="1">
    <source>
        <dbReference type="ARBA" id="ARBA00022694"/>
    </source>
</evidence>
<dbReference type="InterPro" id="IPR000100">
    <property type="entry name" value="RNase_P"/>
</dbReference>
<keyword evidence="3" id="KW-0255">Endonuclease</keyword>
<dbReference type="GO" id="GO:0000049">
    <property type="term" value="F:tRNA binding"/>
    <property type="evidence" value="ECO:0007669"/>
    <property type="project" value="InterPro"/>
</dbReference>
<gene>
    <name evidence="6" type="ORF">A2950_02390</name>
</gene>
<dbReference type="GO" id="GO:0008033">
    <property type="term" value="P:tRNA processing"/>
    <property type="evidence" value="ECO:0007669"/>
    <property type="project" value="UniProtKB-KW"/>
</dbReference>